<reference evidence="2 3" key="1">
    <citation type="journal article" date="2016" name="Nat. Commun.">
        <title>Thousands of microbial genomes shed light on interconnected biogeochemical processes in an aquifer system.</title>
        <authorList>
            <person name="Anantharaman K."/>
            <person name="Brown C.T."/>
            <person name="Hug L.A."/>
            <person name="Sharon I."/>
            <person name="Castelle C.J."/>
            <person name="Probst A.J."/>
            <person name="Thomas B.C."/>
            <person name="Singh A."/>
            <person name="Wilkins M.J."/>
            <person name="Karaoz U."/>
            <person name="Brodie E.L."/>
            <person name="Williams K.H."/>
            <person name="Hubbard S.S."/>
            <person name="Banfield J.F."/>
        </authorList>
    </citation>
    <scope>NUCLEOTIDE SEQUENCE [LARGE SCALE GENOMIC DNA]</scope>
</reference>
<dbReference type="EMBL" id="MFZG01000010">
    <property type="protein sequence ID" value="OGK17160.1"/>
    <property type="molecule type" value="Genomic_DNA"/>
</dbReference>
<keyword evidence="1" id="KW-0808">Transferase</keyword>
<dbReference type="Gene3D" id="3.40.50.150">
    <property type="entry name" value="Vaccinia Virus protein VP39"/>
    <property type="match status" value="1"/>
</dbReference>
<protein>
    <recommendedName>
        <fullName evidence="4">Methyltransferase type 11 domain-containing protein</fullName>
    </recommendedName>
</protein>
<evidence type="ECO:0008006" key="4">
    <source>
        <dbReference type="Google" id="ProtNLM"/>
    </source>
</evidence>
<dbReference type="GO" id="GO:0016740">
    <property type="term" value="F:transferase activity"/>
    <property type="evidence" value="ECO:0007669"/>
    <property type="project" value="UniProtKB-KW"/>
</dbReference>
<dbReference type="Pfam" id="PF13489">
    <property type="entry name" value="Methyltransf_23"/>
    <property type="match status" value="1"/>
</dbReference>
<organism evidence="2 3">
    <name type="scientific">Candidatus Roizmanbacteria bacterium RIFCSPHIGHO2_01_FULL_39_12c</name>
    <dbReference type="NCBI Taxonomy" id="1802031"/>
    <lineage>
        <taxon>Bacteria</taxon>
        <taxon>Candidatus Roizmaniibacteriota</taxon>
    </lineage>
</organism>
<proteinExistence type="predicted"/>
<sequence length="213" mass="24845">MKNHYNQGYFGWQKKAGMYGAQQDLWLYAPFIKKTDRVLDFGCGGGYMLEKIDCNEKYGIDINSQARNEAKKRGIKAYKKLGDLPAGPKFDVIISHHALEHLENPAEVLKSLKKFLKPGGYLIVAVPIDDWRVEKKYDRDDINKHLYTWTPRLLGNLCSQCGYTIKDIGIVERAWVPLSRFYYPYIPKPIYNFFSLLWSKLTLTRQIRIICRQ</sequence>
<dbReference type="PANTHER" id="PTHR43861">
    <property type="entry name" value="TRANS-ACONITATE 2-METHYLTRANSFERASE-RELATED"/>
    <property type="match status" value="1"/>
</dbReference>
<name>A0A1F7GDZ1_9BACT</name>
<dbReference type="Proteomes" id="UP000177208">
    <property type="component" value="Unassembled WGS sequence"/>
</dbReference>
<evidence type="ECO:0000313" key="2">
    <source>
        <dbReference type="EMBL" id="OGK17160.1"/>
    </source>
</evidence>
<gene>
    <name evidence="2" type="ORF">A2774_02050</name>
</gene>
<dbReference type="AlphaFoldDB" id="A0A1F7GDZ1"/>
<comment type="caution">
    <text evidence="2">The sequence shown here is derived from an EMBL/GenBank/DDBJ whole genome shotgun (WGS) entry which is preliminary data.</text>
</comment>
<evidence type="ECO:0000313" key="3">
    <source>
        <dbReference type="Proteomes" id="UP000177208"/>
    </source>
</evidence>
<evidence type="ECO:0000256" key="1">
    <source>
        <dbReference type="ARBA" id="ARBA00022679"/>
    </source>
</evidence>
<dbReference type="InterPro" id="IPR029063">
    <property type="entry name" value="SAM-dependent_MTases_sf"/>
</dbReference>
<dbReference type="PANTHER" id="PTHR43861:SF3">
    <property type="entry name" value="PUTATIVE (AFU_ORTHOLOGUE AFUA_2G14390)-RELATED"/>
    <property type="match status" value="1"/>
</dbReference>
<accession>A0A1F7GDZ1</accession>
<dbReference type="SUPFAM" id="SSF53335">
    <property type="entry name" value="S-adenosyl-L-methionine-dependent methyltransferases"/>
    <property type="match status" value="1"/>
</dbReference>
<dbReference type="CDD" id="cd02440">
    <property type="entry name" value="AdoMet_MTases"/>
    <property type="match status" value="1"/>
</dbReference>